<reference evidence="3 4" key="1">
    <citation type="journal article" date="2015" name="Genome Biol. Evol.">
        <title>Characterization of Three Mycobacterium spp. with Potential Use in Bioremediation by Genome Sequencing and Comparative Genomics.</title>
        <authorList>
            <person name="Das S."/>
            <person name="Pettersson B.M."/>
            <person name="Behra P.R."/>
            <person name="Ramesh M."/>
            <person name="Dasgupta S."/>
            <person name="Bhattacharya A."/>
            <person name="Kirsebom L.A."/>
        </authorList>
    </citation>
    <scope>NUCLEOTIDE SEQUENCE [LARGE SCALE GENOMIC DNA]</scope>
    <source>
        <strain evidence="3 4">DSM 44219</strain>
    </source>
</reference>
<feature type="domain" description="FHA" evidence="2">
    <location>
        <begin position="23"/>
        <end position="73"/>
    </location>
</feature>
<dbReference type="EMBL" id="JYNX01000019">
    <property type="protein sequence ID" value="KMO84167.1"/>
    <property type="molecule type" value="Genomic_DNA"/>
</dbReference>
<dbReference type="SMART" id="SM00240">
    <property type="entry name" value="FHA"/>
    <property type="match status" value="1"/>
</dbReference>
<organism evidence="3 4">
    <name type="scientific">Mycolicibacterium chubuense</name>
    <name type="common">Mycobacterium chubuense</name>
    <dbReference type="NCBI Taxonomy" id="1800"/>
    <lineage>
        <taxon>Bacteria</taxon>
        <taxon>Bacillati</taxon>
        <taxon>Actinomycetota</taxon>
        <taxon>Actinomycetes</taxon>
        <taxon>Mycobacteriales</taxon>
        <taxon>Mycobacteriaceae</taxon>
        <taxon>Mycolicibacterium</taxon>
    </lineage>
</organism>
<dbReference type="InterPro" id="IPR036388">
    <property type="entry name" value="WH-like_DNA-bd_sf"/>
</dbReference>
<evidence type="ECO:0000313" key="3">
    <source>
        <dbReference type="EMBL" id="KMO84167.1"/>
    </source>
</evidence>
<sequence>MSSHLEVFTPSGRELVPLAGQRVTLGKASGNDIALEHDATVSRLHAVFENLGAAWSIRDMGSRNGTYLNGEKLTAERVLHSGDEVRVGKSRLIFWMVRESAAGGRDEATVSAAPVEGPPRLTRREYDVLVVLCRPLVSDDPFPEPASVRAMAGELYVTEAAVKQHLQNLYDKFAIPSEGDRRVRLANEALRRGAVTLAQLRDSTT</sequence>
<dbReference type="Pfam" id="PF00498">
    <property type="entry name" value="FHA"/>
    <property type="match status" value="1"/>
</dbReference>
<dbReference type="PROSITE" id="PS50006">
    <property type="entry name" value="FHA_DOMAIN"/>
    <property type="match status" value="1"/>
</dbReference>
<dbReference type="RefSeq" id="WP_048417061.1">
    <property type="nucleotide sequence ID" value="NZ_JYNX01000019.1"/>
</dbReference>
<evidence type="ECO:0000259" key="2">
    <source>
        <dbReference type="PROSITE" id="PS50006"/>
    </source>
</evidence>
<evidence type="ECO:0000313" key="4">
    <source>
        <dbReference type="Proteomes" id="UP000036176"/>
    </source>
</evidence>
<dbReference type="PATRIC" id="fig|1800.3.peg.977"/>
<dbReference type="InterPro" id="IPR050923">
    <property type="entry name" value="Cell_Proc_Reg/RNA_Proc"/>
</dbReference>
<dbReference type="AlphaFoldDB" id="A0A0J6WR10"/>
<name>A0A0J6WR10_MYCCU</name>
<dbReference type="SUPFAM" id="SSF49879">
    <property type="entry name" value="SMAD/FHA domain"/>
    <property type="match status" value="1"/>
</dbReference>
<dbReference type="OrthoDB" id="5242544at2"/>
<accession>A0A0J6WR10</accession>
<comment type="caution">
    <text evidence="3">The sequence shown here is derived from an EMBL/GenBank/DDBJ whole genome shotgun (WGS) entry which is preliminary data.</text>
</comment>
<dbReference type="InterPro" id="IPR008984">
    <property type="entry name" value="SMAD_FHA_dom_sf"/>
</dbReference>
<proteinExistence type="predicted"/>
<evidence type="ECO:0000256" key="1">
    <source>
        <dbReference type="ARBA" id="ARBA00022553"/>
    </source>
</evidence>
<dbReference type="Proteomes" id="UP000036176">
    <property type="component" value="Unassembled WGS sequence"/>
</dbReference>
<dbReference type="SUPFAM" id="SSF46894">
    <property type="entry name" value="C-terminal effector domain of the bipartite response regulators"/>
    <property type="match status" value="1"/>
</dbReference>
<dbReference type="InterPro" id="IPR016032">
    <property type="entry name" value="Sig_transdc_resp-reg_C-effctor"/>
</dbReference>
<dbReference type="GO" id="GO:0006355">
    <property type="term" value="P:regulation of DNA-templated transcription"/>
    <property type="evidence" value="ECO:0007669"/>
    <property type="project" value="InterPro"/>
</dbReference>
<protein>
    <submittedName>
        <fullName evidence="3">Glycogen accumulation regulator GarA</fullName>
    </submittedName>
</protein>
<keyword evidence="4" id="KW-1185">Reference proteome</keyword>
<dbReference type="CDD" id="cd00060">
    <property type="entry name" value="FHA"/>
    <property type="match status" value="1"/>
</dbReference>
<dbReference type="GO" id="GO:0003677">
    <property type="term" value="F:DNA binding"/>
    <property type="evidence" value="ECO:0007669"/>
    <property type="project" value="InterPro"/>
</dbReference>
<dbReference type="Gene3D" id="1.10.10.10">
    <property type="entry name" value="Winged helix-like DNA-binding domain superfamily/Winged helix DNA-binding domain"/>
    <property type="match status" value="1"/>
</dbReference>
<dbReference type="Gene3D" id="2.60.200.20">
    <property type="match status" value="1"/>
</dbReference>
<gene>
    <name evidence="3" type="primary">garA_1</name>
    <name evidence="3" type="ORF">MCHUDSM44219_00973</name>
</gene>
<dbReference type="InterPro" id="IPR000253">
    <property type="entry name" value="FHA_dom"/>
</dbReference>
<dbReference type="PANTHER" id="PTHR23308">
    <property type="entry name" value="NUCLEAR INHIBITOR OF PROTEIN PHOSPHATASE-1"/>
    <property type="match status" value="1"/>
</dbReference>
<keyword evidence="1" id="KW-0597">Phosphoprotein</keyword>